<organism evidence="2 3">
    <name type="scientific">Coccomyxa subellipsoidea</name>
    <dbReference type="NCBI Taxonomy" id="248742"/>
    <lineage>
        <taxon>Eukaryota</taxon>
        <taxon>Viridiplantae</taxon>
        <taxon>Chlorophyta</taxon>
        <taxon>core chlorophytes</taxon>
        <taxon>Trebouxiophyceae</taxon>
        <taxon>Trebouxiophyceae incertae sedis</taxon>
        <taxon>Coccomyxaceae</taxon>
        <taxon>Coccomyxa</taxon>
    </lineage>
</organism>
<evidence type="ECO:0000256" key="1">
    <source>
        <dbReference type="SAM" id="MobiDB-lite"/>
    </source>
</evidence>
<gene>
    <name evidence="2" type="ORF">WJX75_008483</name>
</gene>
<sequence length="264" mass="29018">MRPVALAPGMCFDAACQAAMDRAFLTATTIPLLGLAGAVAYRYRPRDWQNSEGKETIEDPGTGVVFEGESGARPELDRRGQLAWRALSYQQWPVEAEAEGDRVRVQVGPVNALEPRTYVFTRTLPQPSKVLGVSLPRPMGVVLEEDARRGRVVVGGFIEGSVAEKRAKVAKLSRVLEDSSVMAGDVLRGFTCTNFVYQTQALFGAKAPQRTIVLFGADKQKWPQVMGALRKGDKSDGNVTLVVERRLERQDANASEEKTARFDY</sequence>
<protein>
    <submittedName>
        <fullName evidence="2">Uncharacterized protein</fullName>
    </submittedName>
</protein>
<proteinExistence type="predicted"/>
<feature type="region of interest" description="Disordered" evidence="1">
    <location>
        <begin position="51"/>
        <end position="73"/>
    </location>
</feature>
<name>A0ABR2YJX7_9CHLO</name>
<reference evidence="2 3" key="1">
    <citation type="journal article" date="2024" name="Nat. Commun.">
        <title>Phylogenomics reveals the evolutionary origins of lichenization in chlorophyte algae.</title>
        <authorList>
            <person name="Puginier C."/>
            <person name="Libourel C."/>
            <person name="Otte J."/>
            <person name="Skaloud P."/>
            <person name="Haon M."/>
            <person name="Grisel S."/>
            <person name="Petersen M."/>
            <person name="Berrin J.G."/>
            <person name="Delaux P.M."/>
            <person name="Dal Grande F."/>
            <person name="Keller J."/>
        </authorList>
    </citation>
    <scope>NUCLEOTIDE SEQUENCE [LARGE SCALE GENOMIC DNA]</scope>
    <source>
        <strain evidence="2 3">SAG 216-7</strain>
    </source>
</reference>
<evidence type="ECO:0000313" key="2">
    <source>
        <dbReference type="EMBL" id="KAK9906815.1"/>
    </source>
</evidence>
<comment type="caution">
    <text evidence="2">The sequence shown here is derived from an EMBL/GenBank/DDBJ whole genome shotgun (WGS) entry which is preliminary data.</text>
</comment>
<evidence type="ECO:0000313" key="3">
    <source>
        <dbReference type="Proteomes" id="UP001491310"/>
    </source>
</evidence>
<accession>A0ABR2YJX7</accession>
<dbReference type="Proteomes" id="UP001491310">
    <property type="component" value="Unassembled WGS sequence"/>
</dbReference>
<keyword evidence="3" id="KW-1185">Reference proteome</keyword>
<dbReference type="EMBL" id="JALJOT010000010">
    <property type="protein sequence ID" value="KAK9906815.1"/>
    <property type="molecule type" value="Genomic_DNA"/>
</dbReference>